<evidence type="ECO:0000256" key="2">
    <source>
        <dbReference type="ARBA" id="ARBA00023067"/>
    </source>
</evidence>
<dbReference type="PANTHER" id="PTHR33175:SF3">
    <property type="entry name" value="DNA-BINDING PROTEIN HU-BETA"/>
    <property type="match status" value="1"/>
</dbReference>
<dbReference type="InterPro" id="IPR010992">
    <property type="entry name" value="IHF-like_DNA-bd_dom_sf"/>
</dbReference>
<dbReference type="OrthoDB" id="9799835at2"/>
<keyword evidence="2" id="KW-0226">DNA condensation</keyword>
<dbReference type="RefSeq" id="WP_054874864.1">
    <property type="nucleotide sequence ID" value="NZ_LKET01000029.1"/>
</dbReference>
<accession>A0A0P8X1P1</accession>
<organism evidence="5 6">
    <name type="scientific">Oxobacter pfennigii</name>
    <dbReference type="NCBI Taxonomy" id="36849"/>
    <lineage>
        <taxon>Bacteria</taxon>
        <taxon>Bacillati</taxon>
        <taxon>Bacillota</taxon>
        <taxon>Clostridia</taxon>
        <taxon>Eubacteriales</taxon>
        <taxon>Clostridiaceae</taxon>
        <taxon>Oxobacter</taxon>
    </lineage>
</organism>
<reference evidence="5 6" key="1">
    <citation type="submission" date="2015-09" db="EMBL/GenBank/DDBJ databases">
        <title>Genome sequence of Oxobacter pfennigii DSM 3222.</title>
        <authorList>
            <person name="Poehlein A."/>
            <person name="Bengelsdorf F.R."/>
            <person name="Schiel-Bengelsdorf B."/>
            <person name="Duerre P."/>
            <person name="Daniel R."/>
        </authorList>
    </citation>
    <scope>NUCLEOTIDE SEQUENCE [LARGE SCALE GENOMIC DNA]</scope>
    <source>
        <strain evidence="5 6">DSM 3222</strain>
    </source>
</reference>
<dbReference type="GO" id="GO:0030527">
    <property type="term" value="F:structural constituent of chromatin"/>
    <property type="evidence" value="ECO:0007669"/>
    <property type="project" value="InterPro"/>
</dbReference>
<dbReference type="Proteomes" id="UP000050326">
    <property type="component" value="Unassembled WGS sequence"/>
</dbReference>
<dbReference type="STRING" id="36849.OXPF_18170"/>
<dbReference type="AlphaFoldDB" id="A0A0P8X1P1"/>
<evidence type="ECO:0000256" key="4">
    <source>
        <dbReference type="RuleBase" id="RU003939"/>
    </source>
</evidence>
<proteinExistence type="inferred from homology"/>
<dbReference type="Pfam" id="PF00216">
    <property type="entry name" value="Bac_DNA_binding"/>
    <property type="match status" value="1"/>
</dbReference>
<dbReference type="SMART" id="SM00411">
    <property type="entry name" value="BHL"/>
    <property type="match status" value="1"/>
</dbReference>
<dbReference type="SUPFAM" id="SSF47729">
    <property type="entry name" value="IHF-like DNA-binding proteins"/>
    <property type="match status" value="1"/>
</dbReference>
<evidence type="ECO:0000313" key="6">
    <source>
        <dbReference type="Proteomes" id="UP000050326"/>
    </source>
</evidence>
<dbReference type="PANTHER" id="PTHR33175">
    <property type="entry name" value="DNA-BINDING PROTEIN HU"/>
    <property type="match status" value="1"/>
</dbReference>
<protein>
    <submittedName>
        <fullName evidence="5">DNA-binding protein HU</fullName>
    </submittedName>
</protein>
<dbReference type="GO" id="GO:0030261">
    <property type="term" value="P:chromosome condensation"/>
    <property type="evidence" value="ECO:0007669"/>
    <property type="project" value="UniProtKB-KW"/>
</dbReference>
<evidence type="ECO:0000313" key="5">
    <source>
        <dbReference type="EMBL" id="KPU44731.1"/>
    </source>
</evidence>
<dbReference type="GO" id="GO:0003677">
    <property type="term" value="F:DNA binding"/>
    <property type="evidence" value="ECO:0007669"/>
    <property type="project" value="UniProtKB-KW"/>
</dbReference>
<dbReference type="InterPro" id="IPR000119">
    <property type="entry name" value="Hist_DNA-bd"/>
</dbReference>
<comment type="caution">
    <text evidence="5">The sequence shown here is derived from an EMBL/GenBank/DDBJ whole genome shotgun (WGS) entry which is preliminary data.</text>
</comment>
<dbReference type="PRINTS" id="PR01727">
    <property type="entry name" value="DNABINDINGHU"/>
</dbReference>
<name>A0A0P8X1P1_9CLOT</name>
<sequence>MNKSELITKVSEKCDFTKKDASKALEAFMESIKESVSKGDKVTLIGFGSFEPRKRPAHKGRSPQTGIEIAIPASTYPVFKAGKDFKVRVNK</sequence>
<dbReference type="EMBL" id="LKET01000029">
    <property type="protein sequence ID" value="KPU44731.1"/>
    <property type="molecule type" value="Genomic_DNA"/>
</dbReference>
<comment type="similarity">
    <text evidence="1 4">Belongs to the bacterial histone-like protein family.</text>
</comment>
<evidence type="ECO:0000256" key="1">
    <source>
        <dbReference type="ARBA" id="ARBA00010529"/>
    </source>
</evidence>
<dbReference type="CDD" id="cd13831">
    <property type="entry name" value="HU"/>
    <property type="match status" value="1"/>
</dbReference>
<evidence type="ECO:0000256" key="3">
    <source>
        <dbReference type="ARBA" id="ARBA00023125"/>
    </source>
</evidence>
<keyword evidence="6" id="KW-1185">Reference proteome</keyword>
<gene>
    <name evidence="5" type="primary">hup_1</name>
    <name evidence="5" type="ORF">OXPF_18170</name>
</gene>
<keyword evidence="3 5" id="KW-0238">DNA-binding</keyword>
<dbReference type="Gene3D" id="4.10.520.10">
    <property type="entry name" value="IHF-like DNA-binding proteins"/>
    <property type="match status" value="1"/>
</dbReference>